<evidence type="ECO:0000313" key="2">
    <source>
        <dbReference type="EMBL" id="VEL11388.1"/>
    </source>
</evidence>
<dbReference type="EMBL" id="CAAALY010011675">
    <property type="protein sequence ID" value="VEL11388.1"/>
    <property type="molecule type" value="Genomic_DNA"/>
</dbReference>
<keyword evidence="3" id="KW-1185">Reference proteome</keyword>
<evidence type="ECO:0000256" key="1">
    <source>
        <dbReference type="SAM" id="MobiDB-lite"/>
    </source>
</evidence>
<protein>
    <submittedName>
        <fullName evidence="2">Uncharacterized protein</fullName>
    </submittedName>
</protein>
<name>A0A3S5AAJ5_9PLAT</name>
<accession>A0A3S5AAJ5</accession>
<comment type="caution">
    <text evidence="2">The sequence shown here is derived from an EMBL/GenBank/DDBJ whole genome shotgun (WGS) entry which is preliminary data.</text>
</comment>
<feature type="compositionally biased region" description="Basic and acidic residues" evidence="1">
    <location>
        <begin position="98"/>
        <end position="117"/>
    </location>
</feature>
<reference evidence="2" key="1">
    <citation type="submission" date="2018-11" db="EMBL/GenBank/DDBJ databases">
        <authorList>
            <consortium name="Pathogen Informatics"/>
        </authorList>
    </citation>
    <scope>NUCLEOTIDE SEQUENCE</scope>
</reference>
<feature type="compositionally biased region" description="Basic and acidic residues" evidence="1">
    <location>
        <begin position="126"/>
        <end position="136"/>
    </location>
</feature>
<organism evidence="2 3">
    <name type="scientific">Protopolystoma xenopodis</name>
    <dbReference type="NCBI Taxonomy" id="117903"/>
    <lineage>
        <taxon>Eukaryota</taxon>
        <taxon>Metazoa</taxon>
        <taxon>Spiralia</taxon>
        <taxon>Lophotrochozoa</taxon>
        <taxon>Platyhelminthes</taxon>
        <taxon>Monogenea</taxon>
        <taxon>Polyopisthocotylea</taxon>
        <taxon>Polystomatidea</taxon>
        <taxon>Polystomatidae</taxon>
        <taxon>Protopolystoma</taxon>
    </lineage>
</organism>
<gene>
    <name evidence="2" type="ORF">PXEA_LOCUS4828</name>
</gene>
<evidence type="ECO:0000313" key="3">
    <source>
        <dbReference type="Proteomes" id="UP000784294"/>
    </source>
</evidence>
<sequence length="151" mass="16721">MFYFSTKNIYEFCILNAFYFGHDVAATPNEDTSITCSAEAQPLWHAPGLRESIESGFVVCLSLGGTFTPPKEKIQPAVMAFVRSKTSCPKSWFNRLTETGHSEPNKSKTNDASEASKKASLAHQVRNKDQKIKKSAEAPVKFSTARRKAKA</sequence>
<proteinExistence type="predicted"/>
<feature type="region of interest" description="Disordered" evidence="1">
    <location>
        <begin position="93"/>
        <end position="151"/>
    </location>
</feature>
<dbReference type="Proteomes" id="UP000784294">
    <property type="component" value="Unassembled WGS sequence"/>
</dbReference>
<dbReference type="AlphaFoldDB" id="A0A3S5AAJ5"/>